<dbReference type="Proteomes" id="UP001519363">
    <property type="component" value="Unassembled WGS sequence"/>
</dbReference>
<evidence type="ECO:0000256" key="1">
    <source>
        <dbReference type="ARBA" id="ARBA00022491"/>
    </source>
</evidence>
<evidence type="ECO:0000313" key="8">
    <source>
        <dbReference type="Proteomes" id="UP001519363"/>
    </source>
</evidence>
<dbReference type="EMBL" id="JAGIOO010000001">
    <property type="protein sequence ID" value="MBP2478651.1"/>
    <property type="molecule type" value="Genomic_DNA"/>
</dbReference>
<dbReference type="PROSITE" id="PS50977">
    <property type="entry name" value="HTH_TETR_2"/>
    <property type="match status" value="1"/>
</dbReference>
<keyword evidence="2" id="KW-0805">Transcription regulation</keyword>
<name>A0ABS5AQ03_9PSEU</name>
<evidence type="ECO:0000256" key="3">
    <source>
        <dbReference type="ARBA" id="ARBA00023125"/>
    </source>
</evidence>
<dbReference type="InterPro" id="IPR050109">
    <property type="entry name" value="HTH-type_TetR-like_transc_reg"/>
</dbReference>
<comment type="caution">
    <text evidence="7">The sequence shown here is derived from an EMBL/GenBank/DDBJ whole genome shotgun (WGS) entry which is preliminary data.</text>
</comment>
<proteinExistence type="predicted"/>
<feature type="DNA-binding region" description="H-T-H motif" evidence="5">
    <location>
        <begin position="39"/>
        <end position="58"/>
    </location>
</feature>
<evidence type="ECO:0000256" key="5">
    <source>
        <dbReference type="PROSITE-ProRule" id="PRU00335"/>
    </source>
</evidence>
<dbReference type="PRINTS" id="PR00400">
    <property type="entry name" value="TETREPRESSOR"/>
</dbReference>
<dbReference type="SUPFAM" id="SSF46689">
    <property type="entry name" value="Homeodomain-like"/>
    <property type="match status" value="1"/>
</dbReference>
<dbReference type="InterPro" id="IPR001647">
    <property type="entry name" value="HTH_TetR"/>
</dbReference>
<sequence>MPPVARRGRPRRGTSTLTREAIVLAAIAMAEEEGLDAVAMRGLARRLGVDPMSLYHHVDNRDALLNAIAEHILAALELPTPTGELRADVRAIAHAFRTAALRHPNCATLVLTRQLASTAALAPTNAALGVLRAAGFTPERAVHGMRAVLAYLVGSLLREAEAGPSFSGANLGGVSERFGVLRDSGQEYVAEAATHLATCDHLTEFDFGLDLLITALEG</sequence>
<feature type="domain" description="HTH tetR-type" evidence="6">
    <location>
        <begin position="16"/>
        <end position="76"/>
    </location>
</feature>
<dbReference type="Gene3D" id="1.10.357.10">
    <property type="entry name" value="Tetracycline Repressor, domain 2"/>
    <property type="match status" value="1"/>
</dbReference>
<dbReference type="Gene3D" id="1.10.10.60">
    <property type="entry name" value="Homeodomain-like"/>
    <property type="match status" value="1"/>
</dbReference>
<keyword evidence="3 5" id="KW-0238">DNA-binding</keyword>
<dbReference type="SUPFAM" id="SSF48498">
    <property type="entry name" value="Tetracyclin repressor-like, C-terminal domain"/>
    <property type="match status" value="1"/>
</dbReference>
<organism evidence="7 8">
    <name type="scientific">Crossiella equi</name>
    <dbReference type="NCBI Taxonomy" id="130796"/>
    <lineage>
        <taxon>Bacteria</taxon>
        <taxon>Bacillati</taxon>
        <taxon>Actinomycetota</taxon>
        <taxon>Actinomycetes</taxon>
        <taxon>Pseudonocardiales</taxon>
        <taxon>Pseudonocardiaceae</taxon>
        <taxon>Crossiella</taxon>
    </lineage>
</organism>
<evidence type="ECO:0000256" key="4">
    <source>
        <dbReference type="ARBA" id="ARBA00023163"/>
    </source>
</evidence>
<evidence type="ECO:0000256" key="2">
    <source>
        <dbReference type="ARBA" id="ARBA00023015"/>
    </source>
</evidence>
<dbReference type="InterPro" id="IPR003012">
    <property type="entry name" value="Tet_transcr_reg_TetR"/>
</dbReference>
<dbReference type="InterPro" id="IPR036271">
    <property type="entry name" value="Tet_transcr_reg_TetR-rel_C_sf"/>
</dbReference>
<gene>
    <name evidence="7" type="ORF">JOF53_007523</name>
</gene>
<keyword evidence="1" id="KW-0678">Repressor</keyword>
<evidence type="ECO:0000259" key="6">
    <source>
        <dbReference type="PROSITE" id="PS50977"/>
    </source>
</evidence>
<dbReference type="InterPro" id="IPR004111">
    <property type="entry name" value="Repressor_TetR_C"/>
</dbReference>
<dbReference type="PANTHER" id="PTHR30055:SF151">
    <property type="entry name" value="TRANSCRIPTIONAL REGULATORY PROTEIN"/>
    <property type="match status" value="1"/>
</dbReference>
<dbReference type="InterPro" id="IPR009057">
    <property type="entry name" value="Homeodomain-like_sf"/>
</dbReference>
<keyword evidence="8" id="KW-1185">Reference proteome</keyword>
<reference evidence="7 8" key="1">
    <citation type="submission" date="2021-03" db="EMBL/GenBank/DDBJ databases">
        <title>Sequencing the genomes of 1000 actinobacteria strains.</title>
        <authorList>
            <person name="Klenk H.-P."/>
        </authorList>
    </citation>
    <scope>NUCLEOTIDE SEQUENCE [LARGE SCALE GENOMIC DNA]</scope>
    <source>
        <strain evidence="7 8">DSM 44580</strain>
    </source>
</reference>
<protein>
    <submittedName>
        <fullName evidence="7">AcrR family transcriptional regulator</fullName>
    </submittedName>
</protein>
<dbReference type="Pfam" id="PF02909">
    <property type="entry name" value="TetR_C_1"/>
    <property type="match status" value="1"/>
</dbReference>
<evidence type="ECO:0000313" key="7">
    <source>
        <dbReference type="EMBL" id="MBP2478651.1"/>
    </source>
</evidence>
<accession>A0ABS5AQ03</accession>
<dbReference type="PANTHER" id="PTHR30055">
    <property type="entry name" value="HTH-TYPE TRANSCRIPTIONAL REGULATOR RUTR"/>
    <property type="match status" value="1"/>
</dbReference>
<dbReference type="RefSeq" id="WP_086787421.1">
    <property type="nucleotide sequence ID" value="NZ_JAGIOO010000001.1"/>
</dbReference>
<keyword evidence="4" id="KW-0804">Transcription</keyword>
<dbReference type="Pfam" id="PF00440">
    <property type="entry name" value="TetR_N"/>
    <property type="match status" value="1"/>
</dbReference>